<feature type="signal peptide" evidence="1">
    <location>
        <begin position="1"/>
        <end position="19"/>
    </location>
</feature>
<feature type="chain" id="PRO_5043050304" description="Extracellular membrane protein CFEM domain-containing protein" evidence="1">
    <location>
        <begin position="20"/>
        <end position="416"/>
    </location>
</feature>
<evidence type="ECO:0000256" key="1">
    <source>
        <dbReference type="SAM" id="SignalP"/>
    </source>
</evidence>
<dbReference type="AlphaFoldDB" id="A0AAN6DQ89"/>
<accession>A0AAN6DQ89</accession>
<evidence type="ECO:0008006" key="4">
    <source>
        <dbReference type="Google" id="ProtNLM"/>
    </source>
</evidence>
<evidence type="ECO:0000313" key="2">
    <source>
        <dbReference type="EMBL" id="KAI1610649.1"/>
    </source>
</evidence>
<keyword evidence="3" id="KW-1185">Reference proteome</keyword>
<dbReference type="Proteomes" id="UP001203852">
    <property type="component" value="Unassembled WGS sequence"/>
</dbReference>
<dbReference type="EMBL" id="MU404358">
    <property type="protein sequence ID" value="KAI1610649.1"/>
    <property type="molecule type" value="Genomic_DNA"/>
</dbReference>
<comment type="caution">
    <text evidence="2">The sequence shown here is derived from an EMBL/GenBank/DDBJ whole genome shotgun (WGS) entry which is preliminary data.</text>
</comment>
<keyword evidence="1" id="KW-0732">Signal</keyword>
<evidence type="ECO:0000313" key="3">
    <source>
        <dbReference type="Proteomes" id="UP001203852"/>
    </source>
</evidence>
<sequence length="416" mass="45638">MKVATMFLMSLSLLALVVAAPTKIDAPMADLSLSRGALGTFEQLCSSIKCLFGNAFVEPSSGLCVCPDWPERLTKFTCEDHVCDGDTEPFYSFIEQACYCSSMEKWRELEREVLESMSEPDDDNSFELRRREMPTSSSAPVRSAIPTFIPPPKQTITPALLNQSLTSQPQDNATVSSIIPYFRDDVLKIYLQLNGLVADLLEVNASASFPCGTIGFDPEPNLALVPRVVQQGQGQSQVVIADCQCIAVNVYTPTVINYWVQKQDGTIYSVVGSNEVLGIDKMDINQSTALSIVTLPVNATKRSISDTIQYVQPVQRQIFSIDCDKSCPFYHMHLIKGGDGYCGCMFNAADEEMHLAARGIVAPDVNTATMTEAACKAMTCFNNNNSPAVFNPFSRTCWCNTPAYIEPNPSAWNPTS</sequence>
<organism evidence="2 3">
    <name type="scientific">Exophiala viscosa</name>
    <dbReference type="NCBI Taxonomy" id="2486360"/>
    <lineage>
        <taxon>Eukaryota</taxon>
        <taxon>Fungi</taxon>
        <taxon>Dikarya</taxon>
        <taxon>Ascomycota</taxon>
        <taxon>Pezizomycotina</taxon>
        <taxon>Eurotiomycetes</taxon>
        <taxon>Chaetothyriomycetidae</taxon>
        <taxon>Chaetothyriales</taxon>
        <taxon>Herpotrichiellaceae</taxon>
        <taxon>Exophiala</taxon>
    </lineage>
</organism>
<name>A0AAN6DQ89_9EURO</name>
<protein>
    <recommendedName>
        <fullName evidence="4">Extracellular membrane protein CFEM domain-containing protein</fullName>
    </recommendedName>
</protein>
<proteinExistence type="predicted"/>
<reference evidence="2" key="1">
    <citation type="journal article" date="2022" name="bioRxiv">
        <title>Deciphering the potential niche of two novel black yeast fungi from a biological soil crust based on their genomes, phenotypes, and melanin regulation.</title>
        <authorList>
            <consortium name="DOE Joint Genome Institute"/>
            <person name="Carr E.C."/>
            <person name="Barton Q."/>
            <person name="Grambo S."/>
            <person name="Sullivan M."/>
            <person name="Renfro C.M."/>
            <person name="Kuo A."/>
            <person name="Pangilinan J."/>
            <person name="Lipzen A."/>
            <person name="Keymanesh K."/>
            <person name="Savage E."/>
            <person name="Barry K."/>
            <person name="Grigoriev I.V."/>
            <person name="Riekhof W.R."/>
            <person name="Harris S.S."/>
        </authorList>
    </citation>
    <scope>NUCLEOTIDE SEQUENCE</scope>
    <source>
        <strain evidence="2">JF 03-4F</strain>
    </source>
</reference>
<gene>
    <name evidence="2" type="ORF">EDD36DRAFT_330931</name>
</gene>